<dbReference type="OrthoDB" id="9808689at2"/>
<organism evidence="3 4">
    <name type="scientific">Marivita hallyeonensis</name>
    <dbReference type="NCBI Taxonomy" id="996342"/>
    <lineage>
        <taxon>Bacteria</taxon>
        <taxon>Pseudomonadati</taxon>
        <taxon>Pseudomonadota</taxon>
        <taxon>Alphaproteobacteria</taxon>
        <taxon>Rhodobacterales</taxon>
        <taxon>Roseobacteraceae</taxon>
        <taxon>Marivita</taxon>
    </lineage>
</organism>
<evidence type="ECO:0000313" key="4">
    <source>
        <dbReference type="Proteomes" id="UP000184221"/>
    </source>
</evidence>
<sequence length="579" mass="61807">METRANFVLIGAFALAGFLGIFAFFLWFANVQLNQQFAYYDIDFDTVSGLSDASDVRFSGLPVGRVVDVGLSPEADGTVRVRVEIDASTPVRSNSVATIESQGVTGVSFVGISSGTPTSPLLLAASVDEVPMITPGQSVLQSLSENAPELLAETLDVVRDLRELIGGDNQQRVQNILENVEQSSASFAQALEDFSAVSGTVSSFAEGIDRFNTTLDSLTLEASGALASFQTTLDAIDALSADARLLIADGSTTLGQADTALATANAYILEDLRPATEQLNQSIVDFETRFAALSENATGLIATYAETGEIANERLTETREILTAANDLIARIDETMASVDVAARRFDGLITDGAEPLVTELRTATAEATAVIQKVRATADTDLAAIMEDIRTATDRAMQTIETVGSDLSSASGRLDQLSLTATDTLEQTRETFANANTTLTAINEALETGDRALEAAESAFRGADRIINEEIDGIADRLRLTLDELDATVGQVAQEIPGVAEDLRSASRSAEAAFAEIEGTVQQSAPAFREFANSALPQYGRLAVETRTLIDNLDTLVEQIRRNPSRFFIDPGAPEYRR</sequence>
<keyword evidence="1" id="KW-1133">Transmembrane helix</keyword>
<dbReference type="Pfam" id="PF02470">
    <property type="entry name" value="MlaD"/>
    <property type="match status" value="1"/>
</dbReference>
<evidence type="ECO:0000256" key="1">
    <source>
        <dbReference type="SAM" id="Phobius"/>
    </source>
</evidence>
<dbReference type="Proteomes" id="UP000184221">
    <property type="component" value="Unassembled WGS sequence"/>
</dbReference>
<reference evidence="3 4" key="1">
    <citation type="submission" date="2016-11" db="EMBL/GenBank/DDBJ databases">
        <authorList>
            <person name="Jaros S."/>
            <person name="Januszkiewicz K."/>
            <person name="Wedrychowicz H."/>
        </authorList>
    </citation>
    <scope>NUCLEOTIDE SEQUENCE [LARGE SCALE GENOMIC DNA]</scope>
    <source>
        <strain evidence="3 4">DSM 29431</strain>
    </source>
</reference>
<dbReference type="PANTHER" id="PTHR36698">
    <property type="entry name" value="BLL5892 PROTEIN"/>
    <property type="match status" value="1"/>
</dbReference>
<dbReference type="RefSeq" id="WP_072775995.1">
    <property type="nucleotide sequence ID" value="NZ_FQXC01000001.1"/>
</dbReference>
<protein>
    <submittedName>
        <fullName evidence="3">Phospholipid/cholesterol/gamma-HCH transport system substrate-binding protein</fullName>
    </submittedName>
</protein>
<keyword evidence="1" id="KW-0472">Membrane</keyword>
<dbReference type="PANTHER" id="PTHR36698:SF2">
    <property type="entry name" value="MCE_MLAD DOMAIN-CONTAINING PROTEIN"/>
    <property type="match status" value="1"/>
</dbReference>
<feature type="domain" description="Mce/MlaD" evidence="2">
    <location>
        <begin position="40"/>
        <end position="115"/>
    </location>
</feature>
<feature type="transmembrane region" description="Helical" evidence="1">
    <location>
        <begin position="7"/>
        <end position="29"/>
    </location>
</feature>
<accession>A0A1M5MMJ4</accession>
<dbReference type="EMBL" id="FQXC01000001">
    <property type="protein sequence ID" value="SHG78634.1"/>
    <property type="molecule type" value="Genomic_DNA"/>
</dbReference>
<evidence type="ECO:0000313" key="3">
    <source>
        <dbReference type="EMBL" id="SHG78634.1"/>
    </source>
</evidence>
<keyword evidence="4" id="KW-1185">Reference proteome</keyword>
<dbReference type="AlphaFoldDB" id="A0A1M5MMJ4"/>
<dbReference type="STRING" id="996342.SAMN05443551_0579"/>
<gene>
    <name evidence="3" type="ORF">SAMN05443551_0579</name>
</gene>
<dbReference type="InterPro" id="IPR003399">
    <property type="entry name" value="Mce/MlaD"/>
</dbReference>
<keyword evidence="1" id="KW-0812">Transmembrane</keyword>
<evidence type="ECO:0000259" key="2">
    <source>
        <dbReference type="Pfam" id="PF02470"/>
    </source>
</evidence>
<proteinExistence type="predicted"/>
<name>A0A1M5MMJ4_9RHOB</name>